<keyword evidence="3" id="KW-1185">Reference proteome</keyword>
<evidence type="ECO:0000313" key="3">
    <source>
        <dbReference type="Proteomes" id="UP001163046"/>
    </source>
</evidence>
<feature type="transmembrane region" description="Helical" evidence="1">
    <location>
        <begin position="12"/>
        <end position="36"/>
    </location>
</feature>
<dbReference type="EMBL" id="MU827830">
    <property type="protein sequence ID" value="KAJ7321189.1"/>
    <property type="molecule type" value="Genomic_DNA"/>
</dbReference>
<proteinExistence type="predicted"/>
<keyword evidence="1" id="KW-1133">Transmembrane helix</keyword>
<dbReference type="Proteomes" id="UP001163046">
    <property type="component" value="Unassembled WGS sequence"/>
</dbReference>
<comment type="caution">
    <text evidence="2">The sequence shown here is derived from an EMBL/GenBank/DDBJ whole genome shotgun (WGS) entry which is preliminary data.</text>
</comment>
<evidence type="ECO:0000256" key="1">
    <source>
        <dbReference type="SAM" id="Phobius"/>
    </source>
</evidence>
<organism evidence="2 3">
    <name type="scientific">Desmophyllum pertusum</name>
    <dbReference type="NCBI Taxonomy" id="174260"/>
    <lineage>
        <taxon>Eukaryota</taxon>
        <taxon>Metazoa</taxon>
        <taxon>Cnidaria</taxon>
        <taxon>Anthozoa</taxon>
        <taxon>Hexacorallia</taxon>
        <taxon>Scleractinia</taxon>
        <taxon>Caryophylliina</taxon>
        <taxon>Caryophylliidae</taxon>
        <taxon>Desmophyllum</taxon>
    </lineage>
</organism>
<gene>
    <name evidence="2" type="ORF">OS493_035365</name>
</gene>
<dbReference type="AlphaFoldDB" id="A0A9W9YAS3"/>
<name>A0A9W9YAS3_9CNID</name>
<sequence>MVDTERLFGTSFRLVFSILACFILGLGTDWGCSVFFSELSHGELEYLACRNSVFFSTPSTSISSMKRTWINLVSGIFCLTVLHEGPCSPAKISHTIPAPTFEAKCLEHASLMF</sequence>
<accession>A0A9W9YAS3</accession>
<evidence type="ECO:0000313" key="2">
    <source>
        <dbReference type="EMBL" id="KAJ7321189.1"/>
    </source>
</evidence>
<keyword evidence="1" id="KW-0472">Membrane</keyword>
<reference evidence="2" key="1">
    <citation type="submission" date="2023-01" db="EMBL/GenBank/DDBJ databases">
        <title>Genome assembly of the deep-sea coral Lophelia pertusa.</title>
        <authorList>
            <person name="Herrera S."/>
            <person name="Cordes E."/>
        </authorList>
    </citation>
    <scope>NUCLEOTIDE SEQUENCE</scope>
    <source>
        <strain evidence="2">USNM1676648</strain>
        <tissue evidence="2">Polyp</tissue>
    </source>
</reference>
<keyword evidence="1" id="KW-0812">Transmembrane</keyword>
<protein>
    <submittedName>
        <fullName evidence="2">Uncharacterized protein</fullName>
    </submittedName>
</protein>